<name>M0LVG9_NATLA</name>
<evidence type="ECO:0000256" key="7">
    <source>
        <dbReference type="SAM" id="Phobius"/>
    </source>
</evidence>
<feature type="transmembrane region" description="Helical" evidence="7">
    <location>
        <begin position="205"/>
        <end position="227"/>
    </location>
</feature>
<feature type="transmembrane region" description="Helical" evidence="7">
    <location>
        <begin position="325"/>
        <end position="343"/>
    </location>
</feature>
<dbReference type="RefSeq" id="WP_007140094.1">
    <property type="nucleotide sequence ID" value="NZ_AOLZ01000012.1"/>
</dbReference>
<protein>
    <submittedName>
        <fullName evidence="8">Dehydrogenase</fullName>
    </submittedName>
    <submittedName>
        <fullName evidence="9">Polysulfide reductase NrfD</fullName>
    </submittedName>
</protein>
<evidence type="ECO:0000313" key="10">
    <source>
        <dbReference type="Proteomes" id="UP000011555"/>
    </source>
</evidence>
<feature type="transmembrane region" description="Helical" evidence="7">
    <location>
        <begin position="145"/>
        <end position="165"/>
    </location>
</feature>
<evidence type="ECO:0000256" key="1">
    <source>
        <dbReference type="ARBA" id="ARBA00004651"/>
    </source>
</evidence>
<feature type="transmembrane region" description="Helical" evidence="7">
    <location>
        <begin position="21"/>
        <end position="42"/>
    </location>
</feature>
<reference evidence="8" key="3">
    <citation type="submission" date="2017-01" db="EMBL/GenBank/DDBJ databases">
        <authorList>
            <person name="Mah S.A."/>
            <person name="Swanson W.J."/>
            <person name="Moy G.W."/>
            <person name="Vacquier V.D."/>
        </authorList>
    </citation>
    <scope>NUCLEOTIDE SEQUENCE</scope>
    <source>
        <strain evidence="8">AJ5</strain>
    </source>
</reference>
<dbReference type="KEGG" id="hlc:CHINAEXTREME07885"/>
<dbReference type="eggNOG" id="arCOG02025">
    <property type="taxonomic scope" value="Archaea"/>
</dbReference>
<comment type="subcellular location">
    <subcellularLocation>
        <location evidence="1">Cell membrane</location>
        <topology evidence="1">Multi-pass membrane protein</topology>
    </subcellularLocation>
</comment>
<keyword evidence="4 7" id="KW-0812">Transmembrane</keyword>
<dbReference type="PATRIC" id="fig|358396.7.peg.339"/>
<dbReference type="Proteomes" id="UP000186547">
    <property type="component" value="Chromosome"/>
</dbReference>
<evidence type="ECO:0000313" key="11">
    <source>
        <dbReference type="Proteomes" id="UP000186547"/>
    </source>
</evidence>
<feature type="transmembrane region" description="Helical" evidence="7">
    <location>
        <begin position="394"/>
        <end position="416"/>
    </location>
</feature>
<feature type="transmembrane region" description="Helical" evidence="7">
    <location>
        <begin position="247"/>
        <end position="267"/>
    </location>
</feature>
<feature type="transmembrane region" description="Helical" evidence="7">
    <location>
        <begin position="279"/>
        <end position="300"/>
    </location>
</feature>
<dbReference type="InterPro" id="IPR005614">
    <property type="entry name" value="NrfD-like"/>
</dbReference>
<keyword evidence="6 7" id="KW-0472">Membrane</keyword>
<evidence type="ECO:0000256" key="5">
    <source>
        <dbReference type="ARBA" id="ARBA00022989"/>
    </source>
</evidence>
<evidence type="ECO:0000256" key="4">
    <source>
        <dbReference type="ARBA" id="ARBA00022692"/>
    </source>
</evidence>
<reference evidence="8 11" key="1">
    <citation type="journal article" date="2011" name="J. Bacteriol.">
        <title>Genome sequence of Halobiforma lacisalsi AJ5, an extremely halophilic archaeon which harbors a bop gene.</title>
        <authorList>
            <person name="Jiang X."/>
            <person name="Wang S."/>
            <person name="Cheng H."/>
            <person name="Huo Y."/>
            <person name="Zhang X."/>
            <person name="Zhu X."/>
            <person name="Han X."/>
            <person name="Ni P."/>
            <person name="Wu M."/>
        </authorList>
    </citation>
    <scope>NUCLEOTIDE SEQUENCE [LARGE SCALE GENOMIC DNA]</scope>
    <source>
        <strain evidence="8 11">AJ5</strain>
    </source>
</reference>
<dbReference type="EMBL" id="AOLZ01000012">
    <property type="protein sequence ID" value="EMA37557.1"/>
    <property type="molecule type" value="Genomic_DNA"/>
</dbReference>
<dbReference type="PANTHER" id="PTHR43044">
    <property type="match status" value="1"/>
</dbReference>
<dbReference type="Pfam" id="PF03916">
    <property type="entry name" value="NrfD"/>
    <property type="match status" value="1"/>
</dbReference>
<dbReference type="AlphaFoldDB" id="M0LVG9"/>
<keyword evidence="10" id="KW-1185">Reference proteome</keyword>
<feature type="transmembrane region" description="Helical" evidence="7">
    <location>
        <begin position="99"/>
        <end position="120"/>
    </location>
</feature>
<keyword evidence="5 7" id="KW-1133">Transmembrane helix</keyword>
<feature type="transmembrane region" description="Helical" evidence="7">
    <location>
        <begin position="355"/>
        <end position="374"/>
    </location>
</feature>
<dbReference type="Proteomes" id="UP000011555">
    <property type="component" value="Unassembled WGS sequence"/>
</dbReference>
<sequence length="444" mass="49254">MSTKEPREADILRPIQTTSTKYYAAVAIAGLALLVFLVGWAYQLWEGLVVTGLADWGTGGGVTWGIYIGAFIWWVGIAHGGIILSAAVRLLGMERYMPVARLAEMLTLAGLSAAGFYIIVHMGRPDRMVTSVLGHYHITVHNSPLVWDVTVITAYFVLTATYLGLTLRYDVTRLRDELPDHFGPIYSIMTIGYTEKEDEIVQRMVWWLALAIIIMAPLLLHGGVIPWLFAVLPTYPRWFGGVQGPQFLTIALTSAISGVIILSYGFRRAYDWEHIITDDIFRGLTLWLGFFSLLFLWLQLQQVTTGTFFPPVELEAAWHATLEEIGYLISMSLVLVVLGYIFAQTIRPTLFTKGRALLCAVAILSATLTEKVLFVVEGFLHPAFEIYGATPGTYVPSLIELSSITGTIGMVALFFLSIAKVVPVVELHAIEHLRAERSEEGSHD</sequence>
<dbReference type="PANTHER" id="PTHR43044:SF2">
    <property type="entry name" value="POLYSULPHIDE REDUCTASE NRFD"/>
    <property type="match status" value="1"/>
</dbReference>
<dbReference type="GO" id="GO:0005886">
    <property type="term" value="C:plasma membrane"/>
    <property type="evidence" value="ECO:0007669"/>
    <property type="project" value="UniProtKB-SubCell"/>
</dbReference>
<reference evidence="9 10" key="2">
    <citation type="journal article" date="2014" name="PLoS Genet.">
        <title>Phylogenetically driven sequencing of extremely halophilic archaea reveals strategies for static and dynamic osmo-response.</title>
        <authorList>
            <person name="Becker E.A."/>
            <person name="Seitzer P.M."/>
            <person name="Tritt A."/>
            <person name="Larsen D."/>
            <person name="Krusor M."/>
            <person name="Yao A.I."/>
            <person name="Wu D."/>
            <person name="Madern D."/>
            <person name="Eisen J.A."/>
            <person name="Darling A.E."/>
            <person name="Facciotti M.T."/>
        </authorList>
    </citation>
    <scope>NUCLEOTIDE SEQUENCE [LARGE SCALE GENOMIC DNA]</scope>
    <source>
        <strain evidence="9 10">AJ5</strain>
    </source>
</reference>
<evidence type="ECO:0000256" key="6">
    <source>
        <dbReference type="ARBA" id="ARBA00023136"/>
    </source>
</evidence>
<dbReference type="EMBL" id="CP019285">
    <property type="protein sequence ID" value="APW97697.1"/>
    <property type="molecule type" value="Genomic_DNA"/>
</dbReference>
<evidence type="ECO:0000256" key="2">
    <source>
        <dbReference type="ARBA" id="ARBA00008929"/>
    </source>
</evidence>
<evidence type="ECO:0000313" key="8">
    <source>
        <dbReference type="EMBL" id="APW97697.1"/>
    </source>
</evidence>
<evidence type="ECO:0000256" key="3">
    <source>
        <dbReference type="ARBA" id="ARBA00022475"/>
    </source>
</evidence>
<proteinExistence type="inferred from homology"/>
<accession>M0LVG9</accession>
<keyword evidence="3" id="KW-1003">Cell membrane</keyword>
<gene>
    <name evidence="9" type="ORF">C445_01681</name>
    <name evidence="8" type="ORF">CHINAEXTREME_07885</name>
</gene>
<dbReference type="STRING" id="358396.CHINAEXTREME_07885"/>
<dbReference type="GeneID" id="30921035"/>
<feature type="transmembrane region" description="Helical" evidence="7">
    <location>
        <begin position="62"/>
        <end position="87"/>
    </location>
</feature>
<organism evidence="9 10">
    <name type="scientific">Natronobacterium lacisalsi AJ5</name>
    <dbReference type="NCBI Taxonomy" id="358396"/>
    <lineage>
        <taxon>Archaea</taxon>
        <taxon>Methanobacteriati</taxon>
        <taxon>Methanobacteriota</taxon>
        <taxon>Stenosarchaea group</taxon>
        <taxon>Halobacteria</taxon>
        <taxon>Halobacteriales</taxon>
        <taxon>Natrialbaceae</taxon>
        <taxon>Natronobacterium</taxon>
    </lineage>
</organism>
<evidence type="ECO:0000313" key="9">
    <source>
        <dbReference type="EMBL" id="EMA37557.1"/>
    </source>
</evidence>
<comment type="similarity">
    <text evidence="2">Belongs to the NrfD family.</text>
</comment>